<reference evidence="2 3" key="1">
    <citation type="submission" date="2019-03" db="EMBL/GenBank/DDBJ databases">
        <title>Deep-cultivation of Planctomycetes and their phenomic and genomic characterization uncovers novel biology.</title>
        <authorList>
            <person name="Wiegand S."/>
            <person name="Jogler M."/>
            <person name="Boedeker C."/>
            <person name="Pinto D."/>
            <person name="Vollmers J."/>
            <person name="Rivas-Marin E."/>
            <person name="Kohn T."/>
            <person name="Peeters S.H."/>
            <person name="Heuer A."/>
            <person name="Rast P."/>
            <person name="Oberbeckmann S."/>
            <person name="Bunk B."/>
            <person name="Jeske O."/>
            <person name="Meyerdierks A."/>
            <person name="Storesund J.E."/>
            <person name="Kallscheuer N."/>
            <person name="Luecker S."/>
            <person name="Lage O.M."/>
            <person name="Pohl T."/>
            <person name="Merkel B.J."/>
            <person name="Hornburger P."/>
            <person name="Mueller R.-W."/>
            <person name="Bruemmer F."/>
            <person name="Labrenz M."/>
            <person name="Spormann A.M."/>
            <person name="Op den Camp H."/>
            <person name="Overmann J."/>
            <person name="Amann R."/>
            <person name="Jetten M.S.M."/>
            <person name="Mascher T."/>
            <person name="Medema M.H."/>
            <person name="Devos D.P."/>
            <person name="Kaster A.-K."/>
            <person name="Ovreas L."/>
            <person name="Rohde M."/>
            <person name="Galperin M.Y."/>
            <person name="Jogler C."/>
        </authorList>
    </citation>
    <scope>NUCLEOTIDE SEQUENCE [LARGE SCALE GENOMIC DNA]</scope>
    <source>
        <strain evidence="2 3">Enr13</strain>
    </source>
</reference>
<dbReference type="AlphaFoldDB" id="A0A518HNV8"/>
<keyword evidence="3" id="KW-1185">Reference proteome</keyword>
<evidence type="ECO:0000259" key="1">
    <source>
        <dbReference type="Pfam" id="PF21781"/>
    </source>
</evidence>
<dbReference type="EMBL" id="CP037423">
    <property type="protein sequence ID" value="QDV42519.1"/>
    <property type="molecule type" value="Genomic_DNA"/>
</dbReference>
<accession>A0A518HNV8</accession>
<dbReference type="Proteomes" id="UP000319004">
    <property type="component" value="Chromosome"/>
</dbReference>
<dbReference type="InterPro" id="IPR049241">
    <property type="entry name" value="DUF6876"/>
</dbReference>
<protein>
    <recommendedName>
        <fullName evidence="1">DUF6876 domain-containing protein</fullName>
    </recommendedName>
</protein>
<dbReference type="KEGG" id="snep:Enr13x_23670"/>
<dbReference type="Pfam" id="PF21781">
    <property type="entry name" value="DUF6876"/>
    <property type="match status" value="1"/>
</dbReference>
<proteinExistence type="predicted"/>
<name>A0A518HNV8_9BACT</name>
<dbReference type="RefSeq" id="WP_231744214.1">
    <property type="nucleotide sequence ID" value="NZ_CP037423.1"/>
</dbReference>
<sequence length="131" mass="15037">MQKLTQHELNQFIGDLVRYRHPLNRKVIYTPGVKYVAEKGEAYWLIDAIASWIGSEVFTEAASKDCRIEYMHFWTLTVGDDGTATLYAKADSPDEAFIVQTIPFTDFPMSSIDIWAGFDGEHWTLYLPSEH</sequence>
<organism evidence="2 3">
    <name type="scientific">Stieleria neptunia</name>
    <dbReference type="NCBI Taxonomy" id="2527979"/>
    <lineage>
        <taxon>Bacteria</taxon>
        <taxon>Pseudomonadati</taxon>
        <taxon>Planctomycetota</taxon>
        <taxon>Planctomycetia</taxon>
        <taxon>Pirellulales</taxon>
        <taxon>Pirellulaceae</taxon>
        <taxon>Stieleria</taxon>
    </lineage>
</organism>
<feature type="domain" description="DUF6876" evidence="1">
    <location>
        <begin position="4"/>
        <end position="131"/>
    </location>
</feature>
<gene>
    <name evidence="2" type="ORF">Enr13x_23670</name>
</gene>
<evidence type="ECO:0000313" key="3">
    <source>
        <dbReference type="Proteomes" id="UP000319004"/>
    </source>
</evidence>
<evidence type="ECO:0000313" key="2">
    <source>
        <dbReference type="EMBL" id="QDV42519.1"/>
    </source>
</evidence>